<keyword evidence="4" id="KW-0539">Nucleus</keyword>
<name>A0ABP1GC72_9CHLO</name>
<gene>
    <name evidence="6" type="primary">g13045</name>
    <name evidence="6" type="ORF">VP750_LOCUS11583</name>
</gene>
<dbReference type="CDD" id="cd18321">
    <property type="entry name" value="BTB_POZ_EloC"/>
    <property type="match status" value="1"/>
</dbReference>
<sequence>MPRKSVKLVSAEGFEFTVDYRAACVSNTIKQMLSSEGNFTETELGEINFPEISAPILEKICEYFYYRLRHMNESSKTIPEFCIPPEMALELLKASNYLDT</sequence>
<dbReference type="EMBL" id="CAXHTA020000021">
    <property type="protein sequence ID" value="CAL5229677.1"/>
    <property type="molecule type" value="Genomic_DNA"/>
</dbReference>
<dbReference type="PANTHER" id="PTHR20648">
    <property type="entry name" value="ELONGIN-C"/>
    <property type="match status" value="1"/>
</dbReference>
<dbReference type="InterPro" id="IPR011333">
    <property type="entry name" value="SKP1/BTB/POZ_sf"/>
</dbReference>
<dbReference type="InterPro" id="IPR016073">
    <property type="entry name" value="Skp1_comp_POZ"/>
</dbReference>
<evidence type="ECO:0000256" key="3">
    <source>
        <dbReference type="ARBA" id="ARBA00021347"/>
    </source>
</evidence>
<dbReference type="Proteomes" id="UP001497392">
    <property type="component" value="Unassembled WGS sequence"/>
</dbReference>
<reference evidence="6 7" key="1">
    <citation type="submission" date="2024-06" db="EMBL/GenBank/DDBJ databases">
        <authorList>
            <person name="Kraege A."/>
            <person name="Thomma B."/>
        </authorList>
    </citation>
    <scope>NUCLEOTIDE SEQUENCE [LARGE SCALE GENOMIC DNA]</scope>
</reference>
<dbReference type="SMART" id="SM00512">
    <property type="entry name" value="Skp1"/>
    <property type="match status" value="1"/>
</dbReference>
<keyword evidence="7" id="KW-1185">Reference proteome</keyword>
<dbReference type="Pfam" id="PF03931">
    <property type="entry name" value="Skp1_POZ"/>
    <property type="match status" value="1"/>
</dbReference>
<accession>A0ABP1GC72</accession>
<protein>
    <recommendedName>
        <fullName evidence="3">Elongin-C</fullName>
    </recommendedName>
</protein>
<evidence type="ECO:0000256" key="4">
    <source>
        <dbReference type="ARBA" id="ARBA00023242"/>
    </source>
</evidence>
<dbReference type="Gene3D" id="3.30.710.10">
    <property type="entry name" value="Potassium Channel Kv1.1, Chain A"/>
    <property type="match status" value="1"/>
</dbReference>
<evidence type="ECO:0000313" key="6">
    <source>
        <dbReference type="EMBL" id="CAL5229677.1"/>
    </source>
</evidence>
<evidence type="ECO:0000313" key="7">
    <source>
        <dbReference type="Proteomes" id="UP001497392"/>
    </source>
</evidence>
<dbReference type="InterPro" id="IPR001232">
    <property type="entry name" value="SKP1-like"/>
</dbReference>
<feature type="domain" description="SKP1 component POZ" evidence="5">
    <location>
        <begin position="4"/>
        <end position="67"/>
    </location>
</feature>
<dbReference type="SUPFAM" id="SSF54695">
    <property type="entry name" value="POZ domain"/>
    <property type="match status" value="1"/>
</dbReference>
<comment type="subcellular location">
    <subcellularLocation>
        <location evidence="1">Nucleus</location>
    </subcellularLocation>
</comment>
<comment type="similarity">
    <text evidence="2">Belongs to the SKP1 family.</text>
</comment>
<evidence type="ECO:0000259" key="5">
    <source>
        <dbReference type="Pfam" id="PF03931"/>
    </source>
</evidence>
<evidence type="ECO:0000256" key="1">
    <source>
        <dbReference type="ARBA" id="ARBA00004123"/>
    </source>
</evidence>
<organism evidence="6 7">
    <name type="scientific">Coccomyxa viridis</name>
    <dbReference type="NCBI Taxonomy" id="1274662"/>
    <lineage>
        <taxon>Eukaryota</taxon>
        <taxon>Viridiplantae</taxon>
        <taxon>Chlorophyta</taxon>
        <taxon>core chlorophytes</taxon>
        <taxon>Trebouxiophyceae</taxon>
        <taxon>Trebouxiophyceae incertae sedis</taxon>
        <taxon>Coccomyxaceae</taxon>
        <taxon>Coccomyxa</taxon>
    </lineage>
</organism>
<dbReference type="InterPro" id="IPR039948">
    <property type="entry name" value="ELC1"/>
</dbReference>
<proteinExistence type="inferred from homology"/>
<comment type="caution">
    <text evidence="6">The sequence shown here is derived from an EMBL/GenBank/DDBJ whole genome shotgun (WGS) entry which is preliminary data.</text>
</comment>
<evidence type="ECO:0000256" key="2">
    <source>
        <dbReference type="ARBA" id="ARBA00009993"/>
    </source>
</evidence>